<dbReference type="PANTHER" id="PTHR37384">
    <property type="entry name" value="OS01G0835600 PROTEIN"/>
    <property type="match status" value="1"/>
</dbReference>
<keyword evidence="3" id="KW-1185">Reference proteome</keyword>
<dbReference type="PANTHER" id="PTHR37384:SF1">
    <property type="entry name" value="OS01G0835600 PROTEIN"/>
    <property type="match status" value="1"/>
</dbReference>
<dbReference type="CDD" id="cd20401">
    <property type="entry name" value="Tudor_AtPTM-like"/>
    <property type="match status" value="1"/>
</dbReference>
<dbReference type="Gene3D" id="2.30.30.140">
    <property type="match status" value="1"/>
</dbReference>
<dbReference type="Proteomes" id="UP000596661">
    <property type="component" value="Chromosome 3"/>
</dbReference>
<dbReference type="OMA" id="FEDLDWH"/>
<dbReference type="AlphaFoldDB" id="A0A803P5B3"/>
<evidence type="ECO:0000313" key="3">
    <source>
        <dbReference type="Proteomes" id="UP000596661"/>
    </source>
</evidence>
<evidence type="ECO:0000259" key="1">
    <source>
        <dbReference type="Pfam" id="PF21743"/>
    </source>
</evidence>
<evidence type="ECO:0000313" key="2">
    <source>
        <dbReference type="EnsemblPlants" id="cds.evm.model.03.1444.1.5bd9b138"/>
    </source>
</evidence>
<gene>
    <name evidence="2" type="primary">LOC115709810</name>
</gene>
<dbReference type="EnsemblPlants" id="evm.model.03.1444.1.5bd9b138">
    <property type="protein sequence ID" value="cds.evm.model.03.1444.1.5bd9b138"/>
    <property type="gene ID" value="evm.TU.03.1444"/>
</dbReference>
<accession>A0A803P5B3</accession>
<sequence length="208" mass="22781">MLGCYLDLGSILQCLISLSNRLLHLIFGRLMSDIAGNGKMEKQEIDSSSTGVLEIPGEPAVIINGVPDVCPTNVNVGSCTTLAVSESDGGHKGFGEWLEGREVQKLFGEHYYTGVVTEYDTEAGWYRVVYEDGDFEDLDWNELEEVLKPLDIMVPLKTLALKTIRRGKKSVDKTGVRAQTHLAKSVARKGKKALVLVPKGDSIMQPIS</sequence>
<dbReference type="InterPro" id="IPR047365">
    <property type="entry name" value="Tudor_AtPTM-like"/>
</dbReference>
<protein>
    <recommendedName>
        <fullName evidence="1">PTM/DIR17-like Tudor domain-containing protein</fullName>
    </recommendedName>
</protein>
<organism evidence="2 3">
    <name type="scientific">Cannabis sativa</name>
    <name type="common">Hemp</name>
    <name type="synonym">Marijuana</name>
    <dbReference type="NCBI Taxonomy" id="3483"/>
    <lineage>
        <taxon>Eukaryota</taxon>
        <taxon>Viridiplantae</taxon>
        <taxon>Streptophyta</taxon>
        <taxon>Embryophyta</taxon>
        <taxon>Tracheophyta</taxon>
        <taxon>Spermatophyta</taxon>
        <taxon>Magnoliopsida</taxon>
        <taxon>eudicotyledons</taxon>
        <taxon>Gunneridae</taxon>
        <taxon>Pentapetalae</taxon>
        <taxon>rosids</taxon>
        <taxon>fabids</taxon>
        <taxon>Rosales</taxon>
        <taxon>Cannabaceae</taxon>
        <taxon>Cannabis</taxon>
    </lineage>
</organism>
<reference evidence="2" key="1">
    <citation type="submission" date="2018-11" db="EMBL/GenBank/DDBJ databases">
        <authorList>
            <person name="Grassa J C."/>
        </authorList>
    </citation>
    <scope>NUCLEOTIDE SEQUENCE [LARGE SCALE GENOMIC DNA]</scope>
</reference>
<reference evidence="2" key="2">
    <citation type="submission" date="2021-03" db="UniProtKB">
        <authorList>
            <consortium name="EnsemblPlants"/>
        </authorList>
    </citation>
    <scope>IDENTIFICATION</scope>
</reference>
<dbReference type="EMBL" id="UZAU01000304">
    <property type="status" value="NOT_ANNOTATED_CDS"/>
    <property type="molecule type" value="Genomic_DNA"/>
</dbReference>
<dbReference type="Pfam" id="PF21743">
    <property type="entry name" value="PTM_DIR17_Tudor"/>
    <property type="match status" value="1"/>
</dbReference>
<dbReference type="Gramene" id="evm.model.03.1444.1.5bd9b138">
    <property type="protein sequence ID" value="cds.evm.model.03.1444.1.5bd9b138"/>
    <property type="gene ID" value="evm.TU.03.1444"/>
</dbReference>
<name>A0A803P5B3_CANSA</name>
<feature type="domain" description="PTM/DIR17-like Tudor" evidence="1">
    <location>
        <begin position="100"/>
        <end position="147"/>
    </location>
</feature>
<proteinExistence type="predicted"/>